<accession>A0AAE0PG85</accession>
<name>A0AAE0PG85_SORBR</name>
<gene>
    <name evidence="1" type="ORF">B0T20DRAFT_392242</name>
</gene>
<reference evidence="1" key="2">
    <citation type="submission" date="2023-07" db="EMBL/GenBank/DDBJ databases">
        <authorList>
            <consortium name="Lawrence Berkeley National Laboratory"/>
            <person name="Haridas S."/>
            <person name="Hensen N."/>
            <person name="Bonometti L."/>
            <person name="Westerberg I."/>
            <person name="Brannstrom I.O."/>
            <person name="Guillou S."/>
            <person name="Cros-Aarteil S."/>
            <person name="Calhoun S."/>
            <person name="Kuo A."/>
            <person name="Mondo S."/>
            <person name="Pangilinan J."/>
            <person name="Riley R."/>
            <person name="LaButti K."/>
            <person name="Andreopoulos B."/>
            <person name="Lipzen A."/>
            <person name="Chen C."/>
            <person name="Yanf M."/>
            <person name="Daum C."/>
            <person name="Ng V."/>
            <person name="Clum A."/>
            <person name="Steindorff A."/>
            <person name="Ohm R."/>
            <person name="Martin F."/>
            <person name="Silar P."/>
            <person name="Natvig D."/>
            <person name="Lalanne C."/>
            <person name="Gautier V."/>
            <person name="Ament-velasquez S.L."/>
            <person name="Kruys A."/>
            <person name="Hutchinson M.I."/>
            <person name="Powell A.J."/>
            <person name="Barry K."/>
            <person name="Miller A.N."/>
            <person name="Grigoriev I.V."/>
            <person name="Debuchy R."/>
            <person name="Gladieux P."/>
            <person name="Thoren M.H."/>
            <person name="Johannesson H."/>
        </authorList>
    </citation>
    <scope>NUCLEOTIDE SEQUENCE</scope>
    <source>
        <strain evidence="1">FGSC 1904</strain>
    </source>
</reference>
<dbReference type="EMBL" id="JAUTDP010000005">
    <property type="protein sequence ID" value="KAK3399227.1"/>
    <property type="molecule type" value="Genomic_DNA"/>
</dbReference>
<protein>
    <submittedName>
        <fullName evidence="1">Uncharacterized protein</fullName>
    </submittedName>
</protein>
<reference evidence="1" key="1">
    <citation type="journal article" date="2023" name="Mol. Phylogenet. Evol.">
        <title>Genome-scale phylogeny and comparative genomics of the fungal order Sordariales.</title>
        <authorList>
            <person name="Hensen N."/>
            <person name="Bonometti L."/>
            <person name="Westerberg I."/>
            <person name="Brannstrom I.O."/>
            <person name="Guillou S."/>
            <person name="Cros-Aarteil S."/>
            <person name="Calhoun S."/>
            <person name="Haridas S."/>
            <person name="Kuo A."/>
            <person name="Mondo S."/>
            <person name="Pangilinan J."/>
            <person name="Riley R."/>
            <person name="LaButti K."/>
            <person name="Andreopoulos B."/>
            <person name="Lipzen A."/>
            <person name="Chen C."/>
            <person name="Yan M."/>
            <person name="Daum C."/>
            <person name="Ng V."/>
            <person name="Clum A."/>
            <person name="Steindorff A."/>
            <person name="Ohm R.A."/>
            <person name="Martin F."/>
            <person name="Silar P."/>
            <person name="Natvig D.O."/>
            <person name="Lalanne C."/>
            <person name="Gautier V."/>
            <person name="Ament-Velasquez S.L."/>
            <person name="Kruys A."/>
            <person name="Hutchinson M.I."/>
            <person name="Powell A.J."/>
            <person name="Barry K."/>
            <person name="Miller A.N."/>
            <person name="Grigoriev I.V."/>
            <person name="Debuchy R."/>
            <person name="Gladieux P."/>
            <person name="Hiltunen Thoren M."/>
            <person name="Johannesson H."/>
        </authorList>
    </citation>
    <scope>NUCLEOTIDE SEQUENCE</scope>
    <source>
        <strain evidence="1">FGSC 1904</strain>
    </source>
</reference>
<organism evidence="1 2">
    <name type="scientific">Sordaria brevicollis</name>
    <dbReference type="NCBI Taxonomy" id="83679"/>
    <lineage>
        <taxon>Eukaryota</taxon>
        <taxon>Fungi</taxon>
        <taxon>Dikarya</taxon>
        <taxon>Ascomycota</taxon>
        <taxon>Pezizomycotina</taxon>
        <taxon>Sordariomycetes</taxon>
        <taxon>Sordariomycetidae</taxon>
        <taxon>Sordariales</taxon>
        <taxon>Sordariaceae</taxon>
        <taxon>Sordaria</taxon>
    </lineage>
</organism>
<sequence length="136" mass="14625">MGRGWIGPVMFREKPTRVRICLVSCPAPLQMAVSSLRSGRSVLPVSAWLGPFLAASPEKPESLARCISGQVPALVLVPFPGSRRGRKRLLINAIDHGEPPLAWPDAVRHCSVTIIDIMNVISTGSCLLHASHDSAL</sequence>
<dbReference type="AlphaFoldDB" id="A0AAE0PG85"/>
<evidence type="ECO:0000313" key="1">
    <source>
        <dbReference type="EMBL" id="KAK3399227.1"/>
    </source>
</evidence>
<comment type="caution">
    <text evidence="1">The sequence shown here is derived from an EMBL/GenBank/DDBJ whole genome shotgun (WGS) entry which is preliminary data.</text>
</comment>
<dbReference type="Proteomes" id="UP001281003">
    <property type="component" value="Unassembled WGS sequence"/>
</dbReference>
<evidence type="ECO:0000313" key="2">
    <source>
        <dbReference type="Proteomes" id="UP001281003"/>
    </source>
</evidence>
<proteinExistence type="predicted"/>
<keyword evidence="2" id="KW-1185">Reference proteome</keyword>